<protein>
    <submittedName>
        <fullName evidence="1">Uncharacterized protein</fullName>
    </submittedName>
</protein>
<gene>
    <name evidence="1" type="ORF">FGM00_01335</name>
</gene>
<accession>A0A5B7SP82</accession>
<dbReference type="RefSeq" id="WP_138851182.1">
    <property type="nucleotide sequence ID" value="NZ_CP040710.1"/>
</dbReference>
<name>A0A5B7SP82_9FLAO</name>
<evidence type="ECO:0000313" key="2">
    <source>
        <dbReference type="Proteomes" id="UP000310017"/>
    </source>
</evidence>
<dbReference type="Proteomes" id="UP000310017">
    <property type="component" value="Chromosome"/>
</dbReference>
<dbReference type="EMBL" id="CP040710">
    <property type="protein sequence ID" value="QCW98827.1"/>
    <property type="molecule type" value="Genomic_DNA"/>
</dbReference>
<dbReference type="OrthoDB" id="1467318at2"/>
<sequence length="230" mass="24901">MRKLNTNIIAIVIVFATLVGCETESSSDVSQNRIYTAYGVLYDQAQELTIVNATFSLGNYNGTRLALADGASVSFNGSEIPFLDGLGYYELKLPGFVQEGMFSYTDTNGVVYRNDINISPINFNAETPVIIDRTKSFEIKWEGAAVGLGESSVVATVVPQNLGETKIFTQNAQGAETVILTPDVLGQIENAQNGLLVLERFEVTTPDDATDAGGLLTARYRPNALEIEIQ</sequence>
<proteinExistence type="predicted"/>
<organism evidence="1 2">
    <name type="scientific">Aggregatimonas sangjinii</name>
    <dbReference type="NCBI Taxonomy" id="2583587"/>
    <lineage>
        <taxon>Bacteria</taxon>
        <taxon>Pseudomonadati</taxon>
        <taxon>Bacteroidota</taxon>
        <taxon>Flavobacteriia</taxon>
        <taxon>Flavobacteriales</taxon>
        <taxon>Flavobacteriaceae</taxon>
        <taxon>Aggregatimonas</taxon>
    </lineage>
</organism>
<keyword evidence="2" id="KW-1185">Reference proteome</keyword>
<dbReference type="PROSITE" id="PS51257">
    <property type="entry name" value="PROKAR_LIPOPROTEIN"/>
    <property type="match status" value="1"/>
</dbReference>
<dbReference type="KEGG" id="asag:FGM00_01335"/>
<reference evidence="1 2" key="1">
    <citation type="submission" date="2019-05" db="EMBL/GenBank/DDBJ databases">
        <title>Genome sequencing of F202Z8.</title>
        <authorList>
            <person name="Kwon Y.M."/>
        </authorList>
    </citation>
    <scope>NUCLEOTIDE SEQUENCE [LARGE SCALE GENOMIC DNA]</scope>
    <source>
        <strain evidence="1 2">F202Z8</strain>
    </source>
</reference>
<evidence type="ECO:0000313" key="1">
    <source>
        <dbReference type="EMBL" id="QCW98827.1"/>
    </source>
</evidence>
<dbReference type="AlphaFoldDB" id="A0A5B7SP82"/>